<protein>
    <recommendedName>
        <fullName evidence="12">Multidrug ABC transporter substrate-binding protein</fullName>
    </recommendedName>
</protein>
<keyword evidence="4 7" id="KW-1133">Transmembrane helix</keyword>
<keyword evidence="3 7" id="KW-0812">Transmembrane</keyword>
<dbReference type="Pfam" id="PF02687">
    <property type="entry name" value="FtsX"/>
    <property type="match status" value="1"/>
</dbReference>
<evidence type="ECO:0000256" key="2">
    <source>
        <dbReference type="ARBA" id="ARBA00022475"/>
    </source>
</evidence>
<dbReference type="InterPro" id="IPR025857">
    <property type="entry name" value="MacB_PCD"/>
</dbReference>
<accession>A0A2M6W4G9</accession>
<keyword evidence="2" id="KW-1003">Cell membrane</keyword>
<evidence type="ECO:0000259" key="9">
    <source>
        <dbReference type="Pfam" id="PF12704"/>
    </source>
</evidence>
<dbReference type="InterPro" id="IPR050250">
    <property type="entry name" value="Macrolide_Exporter_MacB"/>
</dbReference>
<organism evidence="10 11">
    <name type="scientific">Candidatus Magasanikbacteria bacterium CG10_big_fil_rev_8_21_14_0_10_40_10</name>
    <dbReference type="NCBI Taxonomy" id="1974648"/>
    <lineage>
        <taxon>Bacteria</taxon>
        <taxon>Candidatus Magasanikiibacteriota</taxon>
    </lineage>
</organism>
<evidence type="ECO:0000313" key="11">
    <source>
        <dbReference type="Proteomes" id="UP000231183"/>
    </source>
</evidence>
<dbReference type="GO" id="GO:0022857">
    <property type="term" value="F:transmembrane transporter activity"/>
    <property type="evidence" value="ECO:0007669"/>
    <property type="project" value="TreeGrafter"/>
</dbReference>
<feature type="domain" description="ABC3 transporter permease C-terminal" evidence="8">
    <location>
        <begin position="291"/>
        <end position="408"/>
    </location>
</feature>
<feature type="transmembrane region" description="Helical" evidence="7">
    <location>
        <begin position="286"/>
        <end position="311"/>
    </location>
</feature>
<feature type="transmembrane region" description="Helical" evidence="7">
    <location>
        <begin position="335"/>
        <end position="368"/>
    </location>
</feature>
<name>A0A2M6W4G9_9BACT</name>
<comment type="subcellular location">
    <subcellularLocation>
        <location evidence="1">Cell membrane</location>
        <topology evidence="1">Multi-pass membrane protein</topology>
    </subcellularLocation>
</comment>
<comment type="caution">
    <text evidence="10">The sequence shown here is derived from an EMBL/GenBank/DDBJ whole genome shotgun (WGS) entry which is preliminary data.</text>
</comment>
<evidence type="ECO:0000259" key="8">
    <source>
        <dbReference type="Pfam" id="PF02687"/>
    </source>
</evidence>
<evidence type="ECO:0008006" key="12">
    <source>
        <dbReference type="Google" id="ProtNLM"/>
    </source>
</evidence>
<dbReference type="PANTHER" id="PTHR30572">
    <property type="entry name" value="MEMBRANE COMPONENT OF TRANSPORTER-RELATED"/>
    <property type="match status" value="1"/>
</dbReference>
<dbReference type="InterPro" id="IPR003838">
    <property type="entry name" value="ABC3_permease_C"/>
</dbReference>
<evidence type="ECO:0000256" key="4">
    <source>
        <dbReference type="ARBA" id="ARBA00022989"/>
    </source>
</evidence>
<reference evidence="11" key="1">
    <citation type="submission" date="2017-09" db="EMBL/GenBank/DDBJ databases">
        <title>Depth-based differentiation of microbial function through sediment-hosted aquifers and enrichment of novel symbionts in the deep terrestrial subsurface.</title>
        <authorList>
            <person name="Probst A.J."/>
            <person name="Ladd B."/>
            <person name="Jarett J.K."/>
            <person name="Geller-Mcgrath D.E."/>
            <person name="Sieber C.M.K."/>
            <person name="Emerson J.B."/>
            <person name="Anantharaman K."/>
            <person name="Thomas B.C."/>
            <person name="Malmstrom R."/>
            <person name="Stieglmeier M."/>
            <person name="Klingl A."/>
            <person name="Woyke T."/>
            <person name="Ryan C.M."/>
            <person name="Banfield J.F."/>
        </authorList>
    </citation>
    <scope>NUCLEOTIDE SEQUENCE [LARGE SCALE GENOMIC DNA]</scope>
</reference>
<evidence type="ECO:0000256" key="7">
    <source>
        <dbReference type="SAM" id="Phobius"/>
    </source>
</evidence>
<comment type="similarity">
    <text evidence="6">Belongs to the ABC-4 integral membrane protein family.</text>
</comment>
<dbReference type="EMBL" id="PFBX01000015">
    <property type="protein sequence ID" value="PIT87615.1"/>
    <property type="molecule type" value="Genomic_DNA"/>
</dbReference>
<evidence type="ECO:0000256" key="3">
    <source>
        <dbReference type="ARBA" id="ARBA00022692"/>
    </source>
</evidence>
<dbReference type="Proteomes" id="UP000231183">
    <property type="component" value="Unassembled WGS sequence"/>
</dbReference>
<dbReference type="Pfam" id="PF12704">
    <property type="entry name" value="MacB_PCD"/>
    <property type="match status" value="1"/>
</dbReference>
<evidence type="ECO:0000256" key="1">
    <source>
        <dbReference type="ARBA" id="ARBA00004651"/>
    </source>
</evidence>
<gene>
    <name evidence="10" type="ORF">COU31_01990</name>
</gene>
<feature type="domain" description="MacB-like periplasmic core" evidence="9">
    <location>
        <begin position="21"/>
        <end position="247"/>
    </location>
</feature>
<dbReference type="GO" id="GO:0005886">
    <property type="term" value="C:plasma membrane"/>
    <property type="evidence" value="ECO:0007669"/>
    <property type="project" value="UniProtKB-SubCell"/>
</dbReference>
<feature type="transmembrane region" description="Helical" evidence="7">
    <location>
        <begin position="374"/>
        <end position="398"/>
    </location>
</feature>
<keyword evidence="5 7" id="KW-0472">Membrane</keyword>
<feature type="transmembrane region" description="Helical" evidence="7">
    <location>
        <begin position="21"/>
        <end position="42"/>
    </location>
</feature>
<evidence type="ECO:0000313" key="10">
    <source>
        <dbReference type="EMBL" id="PIT87615.1"/>
    </source>
</evidence>
<dbReference type="PANTHER" id="PTHR30572:SF4">
    <property type="entry name" value="ABC TRANSPORTER PERMEASE YTRF"/>
    <property type="match status" value="1"/>
</dbReference>
<evidence type="ECO:0000256" key="5">
    <source>
        <dbReference type="ARBA" id="ARBA00023136"/>
    </source>
</evidence>
<proteinExistence type="inferred from homology"/>
<dbReference type="AlphaFoldDB" id="A0A2M6W4G9"/>
<sequence>MFFIDIVKIAIKSLRSQKTRSVLTILGISIGIAIVITILSAGRGLDHFLLSQLETFGSDTVWIEVKVPSVKKTSSENASGQATGITITTLKNKDIESVSANNNITAAYGYMMGQEVVGYQGLNRRMMLLGNGYAMPSVEKFEIASSRFYTKDEEDSASLVAVLGYTAKQKLFGDDDPVGKTIYIKHKVFRVIGVAKERGSAFFMDMDDIVVLPANTLQKKIMGVDYVSAIVAKVKDKNLLDQTVVELEYALRENHDITDPNKDDFAVSTMEEARGMLNTVVGGVTFLLVALVCISLVVGGVGIMNIMYVSVTERTFEIGLRKSLGARKRDISRQFLLEAVMLTVGGGIAGIILGTVFSLFVYLVALYYNFEWIYSVPLSGIVLAVVFSMAVGLFFGLYPARKAANLDPIEALRRE</sequence>
<evidence type="ECO:0000256" key="6">
    <source>
        <dbReference type="ARBA" id="ARBA00038076"/>
    </source>
</evidence>